<name>A7K854_9PHYC</name>
<reference evidence="1 2" key="1">
    <citation type="submission" date="2006-09" db="EMBL/GenBank/DDBJ databases">
        <title>Sequence and annotation of the 288-kb ATCV-1 virus that infects an endosymbiotic Chlorella strain of the heliozoon Acanthocystis turfacea.</title>
        <authorList>
            <person name="Fitzgerald L.A."/>
            <person name="Graves M.V."/>
            <person name="Li X."/>
            <person name="Pfitzner A.J.P."/>
            <person name="Hartigan J."/>
            <person name="Van Etten J.L."/>
        </authorList>
    </citation>
    <scope>NUCLEOTIDE SEQUENCE [LARGE SCALE GENOMIC DNA]</scope>
    <source>
        <strain evidence="1 2">ATCV-1</strain>
    </source>
</reference>
<dbReference type="RefSeq" id="YP_001426575.1">
    <property type="nucleotide sequence ID" value="NC_008724.1"/>
</dbReference>
<evidence type="ECO:0000313" key="1">
    <source>
        <dbReference type="EMBL" id="ABT16228.1"/>
    </source>
</evidence>
<dbReference type="EMBL" id="EF101928">
    <property type="protein sequence ID" value="ABT16228.1"/>
    <property type="molecule type" value="Genomic_DNA"/>
</dbReference>
<evidence type="ECO:0000313" key="2">
    <source>
        <dbReference type="Proteomes" id="UP000202420"/>
    </source>
</evidence>
<organism evidence="1 2">
    <name type="scientific">Chlorovirus heliozoae</name>
    <dbReference type="NCBI Taxonomy" id="322019"/>
    <lineage>
        <taxon>Viruses</taxon>
        <taxon>Varidnaviria</taxon>
        <taxon>Bamfordvirae</taxon>
        <taxon>Nucleocytoviricota</taxon>
        <taxon>Megaviricetes</taxon>
        <taxon>Algavirales</taxon>
        <taxon>Phycodnaviridae</taxon>
        <taxon>Chlorovirus</taxon>
    </lineage>
</organism>
<proteinExistence type="predicted"/>
<keyword evidence="2" id="KW-1185">Reference proteome</keyword>
<dbReference type="KEGG" id="vg:5470716"/>
<accession>A7K854</accession>
<dbReference type="Proteomes" id="UP000202420">
    <property type="component" value="Segment"/>
</dbReference>
<protein>
    <submittedName>
        <fullName evidence="1">Uncharacterized protein z094L</fullName>
    </submittedName>
</protein>
<dbReference type="GeneID" id="5470716"/>
<sequence>MDQEKVSSVSNCRCKIQTNVLVVYRPHDFAPLEWYFQRFPIVHWFEEFATFYRRQLLNIHITPGH</sequence>
<gene>
    <name evidence="1" type="primary">z094L</name>
    <name evidence="1" type="ORF">ATCV1_z094L</name>
</gene>